<dbReference type="GO" id="GO:0008982">
    <property type="term" value="F:protein-N(PI)-phosphohistidine-sugar phosphotransferase activity"/>
    <property type="evidence" value="ECO:0007669"/>
    <property type="project" value="InterPro"/>
</dbReference>
<gene>
    <name evidence="11" type="ORF">EDX97_00865</name>
</gene>
<reference evidence="11 12" key="1">
    <citation type="submission" date="2018-11" db="EMBL/GenBank/DDBJ databases">
        <title>Clostridium sp. nov., a member of the family Erysipelotrichaceae isolated from pig faeces.</title>
        <authorList>
            <person name="Chang Y.-H."/>
        </authorList>
    </citation>
    <scope>NUCLEOTIDE SEQUENCE [LARGE SCALE GENOMIC DNA]</scope>
    <source>
        <strain evidence="11 12">YH-panp20</strain>
    </source>
</reference>
<keyword evidence="3" id="KW-0963">Cytoplasm</keyword>
<keyword evidence="2" id="KW-0813">Transport</keyword>
<proteinExistence type="predicted"/>
<protein>
    <submittedName>
        <fullName evidence="11">PTS mannose/fructose/sorbose transporter subunit IIB</fullName>
    </submittedName>
</protein>
<evidence type="ECO:0000256" key="4">
    <source>
        <dbReference type="ARBA" id="ARBA00022597"/>
    </source>
</evidence>
<dbReference type="EMBL" id="RJQC01000001">
    <property type="protein sequence ID" value="RNM31158.1"/>
    <property type="molecule type" value="Genomic_DNA"/>
</dbReference>
<dbReference type="SUPFAM" id="SSF52728">
    <property type="entry name" value="PTS IIb component"/>
    <property type="match status" value="1"/>
</dbReference>
<dbReference type="InterPro" id="IPR004720">
    <property type="entry name" value="PTS_IIB_sorbose-sp"/>
</dbReference>
<feature type="domain" description="PTS EIIB type-4" evidence="10">
    <location>
        <begin position="1"/>
        <end position="156"/>
    </location>
</feature>
<keyword evidence="12" id="KW-1185">Reference proteome</keyword>
<evidence type="ECO:0000313" key="11">
    <source>
        <dbReference type="EMBL" id="RNM31158.1"/>
    </source>
</evidence>
<dbReference type="GO" id="GO:0009401">
    <property type="term" value="P:phosphoenolpyruvate-dependent sugar phosphotransferase system"/>
    <property type="evidence" value="ECO:0007669"/>
    <property type="project" value="UniProtKB-KW"/>
</dbReference>
<dbReference type="RefSeq" id="WP_128519339.1">
    <property type="nucleotide sequence ID" value="NZ_RJQC01000001.1"/>
</dbReference>
<dbReference type="PROSITE" id="PS51101">
    <property type="entry name" value="PTS_EIIB_TYPE_4"/>
    <property type="match status" value="1"/>
</dbReference>
<dbReference type="InterPro" id="IPR018455">
    <property type="entry name" value="PTS_IIB_sorbose-sp_subgr"/>
</dbReference>
<dbReference type="Gene3D" id="3.40.35.10">
    <property type="entry name" value="Phosphotransferase system, sorbose subfamily IIB component"/>
    <property type="match status" value="1"/>
</dbReference>
<keyword evidence="6" id="KW-0598">Phosphotransferase system</keyword>
<comment type="caution">
    <text evidence="11">The sequence shown here is derived from an EMBL/GenBank/DDBJ whole genome shotgun (WGS) entry which is preliminary data.</text>
</comment>
<dbReference type="NCBIfam" id="TIGR00854">
    <property type="entry name" value="pts-sorbose"/>
    <property type="match status" value="1"/>
</dbReference>
<dbReference type="OrthoDB" id="9788818at2"/>
<evidence type="ECO:0000256" key="9">
    <source>
        <dbReference type="PIRSR" id="PIRSR618455-2"/>
    </source>
</evidence>
<evidence type="ECO:0000256" key="2">
    <source>
        <dbReference type="ARBA" id="ARBA00022448"/>
    </source>
</evidence>
<keyword evidence="7" id="KW-0418">Kinase</keyword>
<evidence type="ECO:0000256" key="3">
    <source>
        <dbReference type="ARBA" id="ARBA00022490"/>
    </source>
</evidence>
<evidence type="ECO:0000313" key="12">
    <source>
        <dbReference type="Proteomes" id="UP000276568"/>
    </source>
</evidence>
<dbReference type="AlphaFoldDB" id="A0A3N0I2K2"/>
<sequence length="156" mass="17709">MKLILTRIDNRLIHGQVLTEWCEYVQADVVVVANDAVAKDHLRKSLMKLSEPKTVTTYYYTLEQTIQVFKAWTASQNVVLLCETPQDVLQLVQGGIPIHQVNVGNMHMAPGKQRIATSVAIDENDREVFQKLKAWGIECEIRPMPQSTIEKSDALY</sequence>
<keyword evidence="5" id="KW-0808">Transferase</keyword>
<keyword evidence="4" id="KW-0762">Sugar transport</keyword>
<comment type="subcellular location">
    <subcellularLocation>
        <location evidence="1">Cytoplasm</location>
    </subcellularLocation>
</comment>
<feature type="modified residue" description="Phosphohistidine; by EIIA" evidence="9">
    <location>
        <position position="14"/>
    </location>
</feature>
<evidence type="ECO:0000256" key="6">
    <source>
        <dbReference type="ARBA" id="ARBA00022683"/>
    </source>
</evidence>
<dbReference type="Proteomes" id="UP000276568">
    <property type="component" value="Unassembled WGS sequence"/>
</dbReference>
<feature type="active site" description="Pros-phosphohistidine intermediate; for EIIB activity" evidence="8">
    <location>
        <position position="14"/>
    </location>
</feature>
<dbReference type="GO" id="GO:0005737">
    <property type="term" value="C:cytoplasm"/>
    <property type="evidence" value="ECO:0007669"/>
    <property type="project" value="UniProtKB-SubCell"/>
</dbReference>
<dbReference type="Pfam" id="PF03830">
    <property type="entry name" value="PTSIIB_sorb"/>
    <property type="match status" value="1"/>
</dbReference>
<organism evidence="11 12">
    <name type="scientific">Absicoccus porci</name>
    <dbReference type="NCBI Taxonomy" id="2486576"/>
    <lineage>
        <taxon>Bacteria</taxon>
        <taxon>Bacillati</taxon>
        <taxon>Bacillota</taxon>
        <taxon>Erysipelotrichia</taxon>
        <taxon>Erysipelotrichales</taxon>
        <taxon>Erysipelotrichaceae</taxon>
        <taxon>Absicoccus</taxon>
    </lineage>
</organism>
<evidence type="ECO:0000256" key="7">
    <source>
        <dbReference type="ARBA" id="ARBA00022777"/>
    </source>
</evidence>
<dbReference type="GO" id="GO:0016301">
    <property type="term" value="F:kinase activity"/>
    <property type="evidence" value="ECO:0007669"/>
    <property type="project" value="UniProtKB-KW"/>
</dbReference>
<evidence type="ECO:0000256" key="5">
    <source>
        <dbReference type="ARBA" id="ARBA00022679"/>
    </source>
</evidence>
<accession>A0A3N0I2K2</accession>
<evidence type="ECO:0000256" key="8">
    <source>
        <dbReference type="PIRSR" id="PIRSR618455-1"/>
    </source>
</evidence>
<evidence type="ECO:0000256" key="1">
    <source>
        <dbReference type="ARBA" id="ARBA00004496"/>
    </source>
</evidence>
<name>A0A3N0I2K2_9FIRM</name>
<dbReference type="InterPro" id="IPR036667">
    <property type="entry name" value="PTS_IIB_sorbose-sp_sf"/>
</dbReference>
<evidence type="ECO:0000259" key="10">
    <source>
        <dbReference type="PROSITE" id="PS51101"/>
    </source>
</evidence>